<dbReference type="GeneID" id="17042521"/>
<comment type="caution">
    <text evidence="2">The sequence shown here is derived from an EMBL/GenBank/DDBJ whole genome shotgun (WGS) entry which is preliminary data.</text>
</comment>
<feature type="region of interest" description="Disordered" evidence="1">
    <location>
        <begin position="282"/>
        <end position="310"/>
    </location>
</feature>
<keyword evidence="3" id="KW-1185">Reference proteome</keyword>
<feature type="region of interest" description="Disordered" evidence="1">
    <location>
        <begin position="50"/>
        <end position="96"/>
    </location>
</feature>
<dbReference type="AlphaFoldDB" id="I0Z1K0"/>
<feature type="region of interest" description="Disordered" evidence="1">
    <location>
        <begin position="239"/>
        <end position="258"/>
    </location>
</feature>
<dbReference type="KEGG" id="csl:COCSUDRAFT_61950"/>
<reference evidence="2 3" key="1">
    <citation type="journal article" date="2012" name="Genome Biol.">
        <title>The genome of the polar eukaryotic microalga coccomyxa subellipsoidea reveals traits of cold adaptation.</title>
        <authorList>
            <person name="Blanc G."/>
            <person name="Agarkova I."/>
            <person name="Grimwood J."/>
            <person name="Kuo A."/>
            <person name="Brueggeman A."/>
            <person name="Dunigan D."/>
            <person name="Gurnon J."/>
            <person name="Ladunga I."/>
            <person name="Lindquist E."/>
            <person name="Lucas S."/>
            <person name="Pangilinan J."/>
            <person name="Proschold T."/>
            <person name="Salamov A."/>
            <person name="Schmutz J."/>
            <person name="Weeks D."/>
            <person name="Yamada T."/>
            <person name="Claverie J.M."/>
            <person name="Grigoriev I."/>
            <person name="Van Etten J."/>
            <person name="Lomsadze A."/>
            <person name="Borodovsky M."/>
        </authorList>
    </citation>
    <scope>NUCLEOTIDE SEQUENCE [LARGE SCALE GENOMIC DNA]</scope>
    <source>
        <strain evidence="2 3">C-169</strain>
    </source>
</reference>
<feature type="compositionally biased region" description="Basic and acidic residues" evidence="1">
    <location>
        <begin position="534"/>
        <end position="561"/>
    </location>
</feature>
<feature type="region of interest" description="Disordered" evidence="1">
    <location>
        <begin position="366"/>
        <end position="386"/>
    </location>
</feature>
<evidence type="ECO:0000313" key="2">
    <source>
        <dbReference type="EMBL" id="EIE24519.1"/>
    </source>
</evidence>
<organism evidence="2 3">
    <name type="scientific">Coccomyxa subellipsoidea (strain C-169)</name>
    <name type="common">Green microalga</name>
    <dbReference type="NCBI Taxonomy" id="574566"/>
    <lineage>
        <taxon>Eukaryota</taxon>
        <taxon>Viridiplantae</taxon>
        <taxon>Chlorophyta</taxon>
        <taxon>core chlorophytes</taxon>
        <taxon>Trebouxiophyceae</taxon>
        <taxon>Trebouxiophyceae incertae sedis</taxon>
        <taxon>Coccomyxaceae</taxon>
        <taxon>Coccomyxa</taxon>
        <taxon>Coccomyxa subellipsoidea</taxon>
    </lineage>
</organism>
<sequence length="577" mass="62697">MLQHDLYDVLVKLQTLMSGKFTAPPEETASRLTCLVAEICTIQLEAQDIHEGVSRDGPSQQQSSERSSEHRKAVPVLSEKARQNTAADGSQHESADHAQTVARLGELILQALRSFPQAADREPALKPSSSPKASQRPRAPHGTELISDPIGTVQRRSAVSADKPQGIQQTPANEPKEIQLADSAASAARSEGASPLTAEPQAVPELTLSRWNPDSEAANAHASNSLARQLAPAAHDGLSHLEANDSPSMQRPGVRLDAGRSYHQGPSLLQSLRMSGTSFRKITSRPADSPAYSHLADQSDTETHQSGRLMRSRVPTSALHGSTVSAQQHGEEQRVSEQADLVWDGSITRVIDPEAVVRTRSGLRLRMPGRQPPAEMERPTTAGSLRPMTAVTAAGSARSFSRHAFFYNLSRAQSDRQSRGSRRPDWDDRFILPQQHKGRGREESAAPMHTYRASTPDRVLQEGLPRRKQQHPWLSKRAVQLRGALKPPSSRRAASAPRAAESRMGSPPHMASVSRAAVQLPDSCRPPGAFGHSRGAEFAEPSRLRTEGDLEKGGEEKEARAHPLLNESMVRVAHSSV</sequence>
<accession>I0Z1K0</accession>
<evidence type="ECO:0000256" key="1">
    <source>
        <dbReference type="SAM" id="MobiDB-lite"/>
    </source>
</evidence>
<name>I0Z1K0_COCSC</name>
<gene>
    <name evidence="2" type="ORF">COCSUDRAFT_61950</name>
</gene>
<feature type="region of interest" description="Disordered" evidence="1">
    <location>
        <begin position="411"/>
        <end position="577"/>
    </location>
</feature>
<evidence type="ECO:0000313" key="3">
    <source>
        <dbReference type="Proteomes" id="UP000007264"/>
    </source>
</evidence>
<feature type="compositionally biased region" description="Low complexity" evidence="1">
    <location>
        <begin position="487"/>
        <end position="499"/>
    </location>
</feature>
<dbReference type="Proteomes" id="UP000007264">
    <property type="component" value="Unassembled WGS sequence"/>
</dbReference>
<protein>
    <submittedName>
        <fullName evidence="2">Uncharacterized protein</fullName>
    </submittedName>
</protein>
<feature type="compositionally biased region" description="Low complexity" evidence="1">
    <location>
        <begin position="125"/>
        <end position="134"/>
    </location>
</feature>
<dbReference type="OrthoDB" id="10652076at2759"/>
<dbReference type="EMBL" id="AGSI01000005">
    <property type="protein sequence ID" value="EIE24519.1"/>
    <property type="molecule type" value="Genomic_DNA"/>
</dbReference>
<feature type="region of interest" description="Disordered" evidence="1">
    <location>
        <begin position="119"/>
        <end position="203"/>
    </location>
</feature>
<proteinExistence type="predicted"/>
<feature type="compositionally biased region" description="Low complexity" evidence="1">
    <location>
        <begin position="181"/>
        <end position="194"/>
    </location>
</feature>
<dbReference type="RefSeq" id="XP_005649063.1">
    <property type="nucleotide sequence ID" value="XM_005649006.1"/>
</dbReference>
<feature type="compositionally biased region" description="Basic and acidic residues" evidence="1">
    <location>
        <begin position="413"/>
        <end position="430"/>
    </location>
</feature>